<dbReference type="EMBL" id="CH476630">
    <property type="protein sequence ID" value="EDN92123.1"/>
    <property type="molecule type" value="Genomic_DNA"/>
</dbReference>
<organism evidence="2 3">
    <name type="scientific">Sclerotinia sclerotiorum (strain ATCC 18683 / 1980 / Ss-1)</name>
    <name type="common">White mold</name>
    <name type="synonym">Whetzelinia sclerotiorum</name>
    <dbReference type="NCBI Taxonomy" id="665079"/>
    <lineage>
        <taxon>Eukaryota</taxon>
        <taxon>Fungi</taxon>
        <taxon>Dikarya</taxon>
        <taxon>Ascomycota</taxon>
        <taxon>Pezizomycotina</taxon>
        <taxon>Leotiomycetes</taxon>
        <taxon>Helotiales</taxon>
        <taxon>Sclerotiniaceae</taxon>
        <taxon>Sclerotinia</taxon>
    </lineage>
</organism>
<feature type="region of interest" description="Disordered" evidence="1">
    <location>
        <begin position="1"/>
        <end position="29"/>
    </location>
</feature>
<evidence type="ECO:0000313" key="2">
    <source>
        <dbReference type="EMBL" id="EDN92123.1"/>
    </source>
</evidence>
<sequence>MANLVAFANDPSEGTLQKKGPKQRKCTESKIKGPSTVQLNNLSKMCKMSVGC</sequence>
<dbReference type="RefSeq" id="XP_001591359.1">
    <property type="nucleotide sequence ID" value="XM_001591309.1"/>
</dbReference>
<gene>
    <name evidence="2" type="ORF">SS1G_07985</name>
</gene>
<dbReference type="InParanoid" id="A7ERN1"/>
<dbReference type="KEGG" id="ssl:SS1G_07985"/>
<protein>
    <submittedName>
        <fullName evidence="2">Uncharacterized protein</fullName>
    </submittedName>
</protein>
<accession>A7ERN1</accession>
<name>A7ERN1_SCLS1</name>
<dbReference type="AlphaFoldDB" id="A7ERN1"/>
<evidence type="ECO:0000256" key="1">
    <source>
        <dbReference type="SAM" id="MobiDB-lite"/>
    </source>
</evidence>
<proteinExistence type="predicted"/>
<dbReference type="GeneID" id="5487407"/>
<evidence type="ECO:0000313" key="3">
    <source>
        <dbReference type="Proteomes" id="UP000001312"/>
    </source>
</evidence>
<keyword evidence="3" id="KW-1185">Reference proteome</keyword>
<dbReference type="Proteomes" id="UP000001312">
    <property type="component" value="Unassembled WGS sequence"/>
</dbReference>
<reference evidence="3" key="1">
    <citation type="journal article" date="2011" name="PLoS Genet.">
        <title>Genomic analysis of the necrotrophic fungal pathogens Sclerotinia sclerotiorum and Botrytis cinerea.</title>
        <authorList>
            <person name="Amselem J."/>
            <person name="Cuomo C.A."/>
            <person name="van Kan J.A."/>
            <person name="Viaud M."/>
            <person name="Benito E.P."/>
            <person name="Couloux A."/>
            <person name="Coutinho P.M."/>
            <person name="de Vries R.P."/>
            <person name="Dyer P.S."/>
            <person name="Fillinger S."/>
            <person name="Fournier E."/>
            <person name="Gout L."/>
            <person name="Hahn M."/>
            <person name="Kohn L."/>
            <person name="Lapalu N."/>
            <person name="Plummer K.M."/>
            <person name="Pradier J.M."/>
            <person name="Quevillon E."/>
            <person name="Sharon A."/>
            <person name="Simon A."/>
            <person name="ten Have A."/>
            <person name="Tudzynski B."/>
            <person name="Tudzynski P."/>
            <person name="Wincker P."/>
            <person name="Andrew M."/>
            <person name="Anthouard V."/>
            <person name="Beever R.E."/>
            <person name="Beffa R."/>
            <person name="Benoit I."/>
            <person name="Bouzid O."/>
            <person name="Brault B."/>
            <person name="Chen Z."/>
            <person name="Choquer M."/>
            <person name="Collemare J."/>
            <person name="Cotton P."/>
            <person name="Danchin E.G."/>
            <person name="Da Silva C."/>
            <person name="Gautier A."/>
            <person name="Giraud C."/>
            <person name="Giraud T."/>
            <person name="Gonzalez C."/>
            <person name="Grossetete S."/>
            <person name="Guldener U."/>
            <person name="Henrissat B."/>
            <person name="Howlett B.J."/>
            <person name="Kodira C."/>
            <person name="Kretschmer M."/>
            <person name="Lappartient A."/>
            <person name="Leroch M."/>
            <person name="Levis C."/>
            <person name="Mauceli E."/>
            <person name="Neuveglise C."/>
            <person name="Oeser B."/>
            <person name="Pearson M."/>
            <person name="Poulain J."/>
            <person name="Poussereau N."/>
            <person name="Quesneville H."/>
            <person name="Rascle C."/>
            <person name="Schumacher J."/>
            <person name="Segurens B."/>
            <person name="Sexton A."/>
            <person name="Silva E."/>
            <person name="Sirven C."/>
            <person name="Soanes D.M."/>
            <person name="Talbot N.J."/>
            <person name="Templeton M."/>
            <person name="Yandava C."/>
            <person name="Yarden O."/>
            <person name="Zeng Q."/>
            <person name="Rollins J.A."/>
            <person name="Lebrun M.H."/>
            <person name="Dickman M."/>
        </authorList>
    </citation>
    <scope>NUCLEOTIDE SEQUENCE [LARGE SCALE GENOMIC DNA]</scope>
    <source>
        <strain evidence="3">ATCC 18683 / 1980 / Ss-1</strain>
    </source>
</reference>